<sequence>MEWNEPWRPESDLKLVTIDTHSHEEKPNEPPGMPLRYSVIPERIEGPRPVSGMVSIPVTTLSLFLKFPGSLQISLYIPTLANLFLSIPVYDPQDWLWGDPSNFRWKLPALHNLAIIERYDRRPGPPSIALPSTHSFFLNLLTGHFSSIRSLLIHPMTLQVSSQHSSLCWKKMPKLQTLATNFSDRDVPSHRKHFFNKQTQDIESKSVRHLIQFHLWAAGSTSMASELQSHIHACTNLESVTMVNAPGFDTRNWVTMRPEKEIVQLIKLCDRRNIDLWEQDRLCTLRKLTVQDSKRESDTVIFRNRQLPNSPIRQVRSPQFHFSNLNG</sequence>
<organism evidence="1 2">
    <name type="scientific">Acaulospora colombiana</name>
    <dbReference type="NCBI Taxonomy" id="27376"/>
    <lineage>
        <taxon>Eukaryota</taxon>
        <taxon>Fungi</taxon>
        <taxon>Fungi incertae sedis</taxon>
        <taxon>Mucoromycota</taxon>
        <taxon>Glomeromycotina</taxon>
        <taxon>Glomeromycetes</taxon>
        <taxon>Diversisporales</taxon>
        <taxon>Acaulosporaceae</taxon>
        <taxon>Acaulospora</taxon>
    </lineage>
</organism>
<dbReference type="Proteomes" id="UP000789525">
    <property type="component" value="Unassembled WGS sequence"/>
</dbReference>
<comment type="caution">
    <text evidence="1">The sequence shown here is derived from an EMBL/GenBank/DDBJ whole genome shotgun (WGS) entry which is preliminary data.</text>
</comment>
<dbReference type="EMBL" id="CAJVPT010018472">
    <property type="protein sequence ID" value="CAG8634430.1"/>
    <property type="molecule type" value="Genomic_DNA"/>
</dbReference>
<keyword evidence="2" id="KW-1185">Reference proteome</keyword>
<protein>
    <submittedName>
        <fullName evidence="1">6740_t:CDS:1</fullName>
    </submittedName>
</protein>
<evidence type="ECO:0000313" key="1">
    <source>
        <dbReference type="EMBL" id="CAG8634430.1"/>
    </source>
</evidence>
<gene>
    <name evidence="1" type="ORF">ACOLOM_LOCUS7742</name>
</gene>
<proteinExistence type="predicted"/>
<reference evidence="1" key="1">
    <citation type="submission" date="2021-06" db="EMBL/GenBank/DDBJ databases">
        <authorList>
            <person name="Kallberg Y."/>
            <person name="Tangrot J."/>
            <person name="Rosling A."/>
        </authorList>
    </citation>
    <scope>NUCLEOTIDE SEQUENCE</scope>
    <source>
        <strain evidence="1">CL356</strain>
    </source>
</reference>
<accession>A0ACA9N5Y1</accession>
<evidence type="ECO:0000313" key="2">
    <source>
        <dbReference type="Proteomes" id="UP000789525"/>
    </source>
</evidence>
<name>A0ACA9N5Y1_9GLOM</name>